<reference evidence="1 2" key="1">
    <citation type="submission" date="2019-06" db="EMBL/GenBank/DDBJ databases">
        <title>Sequencing the genomes of 1000 actinobacteria strains.</title>
        <authorList>
            <person name="Klenk H.-P."/>
        </authorList>
    </citation>
    <scope>NUCLEOTIDE SEQUENCE [LARGE SCALE GENOMIC DNA]</scope>
    <source>
        <strain evidence="1 2">DSM 41649</strain>
    </source>
</reference>
<organism evidence="1 2">
    <name type="scientific">Kitasatospora atroaurantiaca</name>
    <dbReference type="NCBI Taxonomy" id="285545"/>
    <lineage>
        <taxon>Bacteria</taxon>
        <taxon>Bacillati</taxon>
        <taxon>Actinomycetota</taxon>
        <taxon>Actinomycetes</taxon>
        <taxon>Kitasatosporales</taxon>
        <taxon>Streptomycetaceae</taxon>
        <taxon>Kitasatospora</taxon>
    </lineage>
</organism>
<dbReference type="RefSeq" id="WP_211785722.1">
    <property type="nucleotide sequence ID" value="NZ_BAAABR010000038.1"/>
</dbReference>
<comment type="caution">
    <text evidence="1">The sequence shown here is derived from an EMBL/GenBank/DDBJ whole genome shotgun (WGS) entry which is preliminary data.</text>
</comment>
<evidence type="ECO:0000313" key="1">
    <source>
        <dbReference type="EMBL" id="TWE16041.1"/>
    </source>
</evidence>
<dbReference type="AlphaFoldDB" id="A0A561EKA9"/>
<dbReference type="EMBL" id="VIVR01000001">
    <property type="protein sequence ID" value="TWE16041.1"/>
    <property type="molecule type" value="Genomic_DNA"/>
</dbReference>
<name>A0A561EKA9_9ACTN</name>
<keyword evidence="2" id="KW-1185">Reference proteome</keyword>
<protein>
    <submittedName>
        <fullName evidence="1">Uncharacterized protein</fullName>
    </submittedName>
</protein>
<proteinExistence type="predicted"/>
<gene>
    <name evidence="1" type="ORF">FB465_1001</name>
</gene>
<evidence type="ECO:0000313" key="2">
    <source>
        <dbReference type="Proteomes" id="UP000318416"/>
    </source>
</evidence>
<dbReference type="Proteomes" id="UP000318416">
    <property type="component" value="Unassembled WGS sequence"/>
</dbReference>
<accession>A0A561EKA9</accession>
<sequence length="126" mass="13629">MTISDFPLRYESWFTPLAVPLGTGPRRAGIRISDGKVSVRMGWAFHAEIPLGAIRRAGHDHGGVSGWGVHGFGGRWLVNGSSRGLVRLELEPAVPARAVLLPVRLRELRLSLEDPEAFLAALRGAA</sequence>